<sequence length="220" mass="22103">MEDTVMRRALVPAVATALAGAALSLTTATGALAHGDTLRVEITGHDFGRVRTTVTWENDNDPVDERVAATVNAVSADGSRSLGPWKLVHDPASATGYTTAEALPPGHWRVTVEAGHPGLGRDEEEITVSPGTPASSTAGPDTVRPTAGEGPAQPESTTPAESAGRDGTGRTTAAAAPETAARSDTGGSGTLLVAGGVLLACAAGAGVVWRIRRAGARGAR</sequence>
<dbReference type="RefSeq" id="WP_351978791.1">
    <property type="nucleotide sequence ID" value="NZ_JBEPBX010000044.1"/>
</dbReference>
<dbReference type="InterPro" id="IPR006311">
    <property type="entry name" value="TAT_signal"/>
</dbReference>
<accession>A0ABV1V409</accession>
<keyword evidence="2" id="KW-0472">Membrane</keyword>
<keyword evidence="2" id="KW-1133">Transmembrane helix</keyword>
<evidence type="ECO:0008006" key="6">
    <source>
        <dbReference type="Google" id="ProtNLM"/>
    </source>
</evidence>
<dbReference type="Proteomes" id="UP001445472">
    <property type="component" value="Unassembled WGS sequence"/>
</dbReference>
<dbReference type="PROSITE" id="PS51318">
    <property type="entry name" value="TAT"/>
    <property type="match status" value="1"/>
</dbReference>
<organism evidence="4 5">
    <name type="scientific">Streptomyces xantholiticus</name>
    <dbReference type="NCBI Taxonomy" id="68285"/>
    <lineage>
        <taxon>Bacteria</taxon>
        <taxon>Bacillati</taxon>
        <taxon>Actinomycetota</taxon>
        <taxon>Actinomycetes</taxon>
        <taxon>Kitasatosporales</taxon>
        <taxon>Streptomycetaceae</taxon>
        <taxon>Streptomyces</taxon>
    </lineage>
</organism>
<protein>
    <recommendedName>
        <fullName evidence="6">LPXTG cell wall anchor domain-containing protein</fullName>
    </recommendedName>
</protein>
<feature type="compositionally biased region" description="Polar residues" evidence="1">
    <location>
        <begin position="129"/>
        <end position="139"/>
    </location>
</feature>
<feature type="compositionally biased region" description="Low complexity" evidence="1">
    <location>
        <begin position="169"/>
        <end position="182"/>
    </location>
</feature>
<feature type="transmembrane region" description="Helical" evidence="2">
    <location>
        <begin position="191"/>
        <end position="211"/>
    </location>
</feature>
<evidence type="ECO:0000313" key="4">
    <source>
        <dbReference type="EMBL" id="MER6617770.1"/>
    </source>
</evidence>
<keyword evidence="3" id="KW-0732">Signal</keyword>
<evidence type="ECO:0000256" key="2">
    <source>
        <dbReference type="SAM" id="Phobius"/>
    </source>
</evidence>
<proteinExistence type="predicted"/>
<name>A0ABV1V409_9ACTN</name>
<dbReference type="EMBL" id="JBEPBX010000044">
    <property type="protein sequence ID" value="MER6617770.1"/>
    <property type="molecule type" value="Genomic_DNA"/>
</dbReference>
<feature type="chain" id="PRO_5046239119" description="LPXTG cell wall anchor domain-containing protein" evidence="3">
    <location>
        <begin position="34"/>
        <end position="220"/>
    </location>
</feature>
<gene>
    <name evidence="4" type="ORF">ABT276_31565</name>
</gene>
<keyword evidence="2" id="KW-0812">Transmembrane</keyword>
<evidence type="ECO:0000256" key="3">
    <source>
        <dbReference type="SAM" id="SignalP"/>
    </source>
</evidence>
<keyword evidence="5" id="KW-1185">Reference proteome</keyword>
<evidence type="ECO:0000256" key="1">
    <source>
        <dbReference type="SAM" id="MobiDB-lite"/>
    </source>
</evidence>
<feature type="signal peptide" evidence="3">
    <location>
        <begin position="1"/>
        <end position="33"/>
    </location>
</feature>
<feature type="region of interest" description="Disordered" evidence="1">
    <location>
        <begin position="113"/>
        <end position="187"/>
    </location>
</feature>
<evidence type="ECO:0000313" key="5">
    <source>
        <dbReference type="Proteomes" id="UP001445472"/>
    </source>
</evidence>
<reference evidence="4 5" key="1">
    <citation type="submission" date="2024-06" db="EMBL/GenBank/DDBJ databases">
        <title>The Natural Products Discovery Center: Release of the First 8490 Sequenced Strains for Exploring Actinobacteria Biosynthetic Diversity.</title>
        <authorList>
            <person name="Kalkreuter E."/>
            <person name="Kautsar S.A."/>
            <person name="Yang D."/>
            <person name="Bader C.D."/>
            <person name="Teijaro C.N."/>
            <person name="Fluegel L."/>
            <person name="Davis C.M."/>
            <person name="Simpson J.R."/>
            <person name="Lauterbach L."/>
            <person name="Steele A.D."/>
            <person name="Gui C."/>
            <person name="Meng S."/>
            <person name="Li G."/>
            <person name="Viehrig K."/>
            <person name="Ye F."/>
            <person name="Su P."/>
            <person name="Kiefer A.F."/>
            <person name="Nichols A."/>
            <person name="Cepeda A.J."/>
            <person name="Yan W."/>
            <person name="Fan B."/>
            <person name="Jiang Y."/>
            <person name="Adhikari A."/>
            <person name="Zheng C.-J."/>
            <person name="Schuster L."/>
            <person name="Cowan T.M."/>
            <person name="Smanski M.J."/>
            <person name="Chevrette M.G."/>
            <person name="De Carvalho L.P.S."/>
            <person name="Shen B."/>
        </authorList>
    </citation>
    <scope>NUCLEOTIDE SEQUENCE [LARGE SCALE GENOMIC DNA]</scope>
    <source>
        <strain evidence="4 5">NPDC000837</strain>
    </source>
</reference>
<comment type="caution">
    <text evidence="4">The sequence shown here is derived from an EMBL/GenBank/DDBJ whole genome shotgun (WGS) entry which is preliminary data.</text>
</comment>